<evidence type="ECO:0000259" key="1">
    <source>
        <dbReference type="Pfam" id="PF12476"/>
    </source>
</evidence>
<dbReference type="EMBL" id="AP026867">
    <property type="protein sequence ID" value="BDS09697.1"/>
    <property type="molecule type" value="Genomic_DNA"/>
</dbReference>
<evidence type="ECO:0000313" key="4">
    <source>
        <dbReference type="Proteomes" id="UP001060919"/>
    </source>
</evidence>
<evidence type="ECO:0000313" key="3">
    <source>
        <dbReference type="EMBL" id="BDS09697.1"/>
    </source>
</evidence>
<dbReference type="Gene3D" id="3.40.50.300">
    <property type="entry name" value="P-loop containing nucleotide triphosphate hydrolases"/>
    <property type="match status" value="1"/>
</dbReference>
<dbReference type="GO" id="GO:0005524">
    <property type="term" value="F:ATP binding"/>
    <property type="evidence" value="ECO:0007669"/>
    <property type="project" value="InterPro"/>
</dbReference>
<dbReference type="InterPro" id="IPR051396">
    <property type="entry name" value="Bact_Antivir_Def_Nuclease"/>
</dbReference>
<dbReference type="InterPro" id="IPR003959">
    <property type="entry name" value="ATPase_AAA_core"/>
</dbReference>
<dbReference type="PIRSF" id="PIRSF034888">
    <property type="entry name" value="P-loop_UCP034888"/>
    <property type="match status" value="1"/>
</dbReference>
<name>A0A915VKG9_9BACT</name>
<reference evidence="3" key="1">
    <citation type="submission" date="2022-09" db="EMBL/GenBank/DDBJ databases">
        <title>Aureispira anguillicida sp. nov., isolated from Leptocephalus of Japanese eel Anguilla japonica.</title>
        <authorList>
            <person name="Yuasa K."/>
            <person name="Mekata T."/>
            <person name="Ikunari K."/>
        </authorList>
    </citation>
    <scope>NUCLEOTIDE SEQUENCE</scope>
    <source>
        <strain evidence="3">EL160426</strain>
    </source>
</reference>
<feature type="domain" description="ATPase AAA-type core" evidence="2">
    <location>
        <begin position="23"/>
        <end position="310"/>
    </location>
</feature>
<dbReference type="AlphaFoldDB" id="A0A915VKG9"/>
<gene>
    <name evidence="3" type="ORF">AsAng_0004010</name>
</gene>
<dbReference type="SUPFAM" id="SSF52540">
    <property type="entry name" value="P-loop containing nucleoside triphosphate hydrolases"/>
    <property type="match status" value="1"/>
</dbReference>
<protein>
    <submittedName>
        <fullName evidence="3">DUF3696 domain-containing protein</fullName>
    </submittedName>
</protein>
<keyword evidence="4" id="KW-1185">Reference proteome</keyword>
<evidence type="ECO:0000259" key="2">
    <source>
        <dbReference type="Pfam" id="PF13304"/>
    </source>
</evidence>
<accession>A0A915VKG9</accession>
<dbReference type="RefSeq" id="WP_264791063.1">
    <property type="nucleotide sequence ID" value="NZ_AP026867.1"/>
</dbReference>
<feature type="domain" description="DUF3696" evidence="1">
    <location>
        <begin position="322"/>
        <end position="373"/>
    </location>
</feature>
<proteinExistence type="predicted"/>
<dbReference type="Proteomes" id="UP001060919">
    <property type="component" value="Chromosome"/>
</dbReference>
<sequence>MISNIYIKNYKILDEVDLPLSNLNLITGKNSVGKSSLIQVLLLLRQSFEQNTLLENGLRLTGDYINVGKGKDILTYGTTEDLFHFALSWENGDQLNVLYNYISNSDLQKGKPHKNQGSNLSTQQLRTKSLFNKNFTYLAAERVAPDQTHRVSDYYINTLNSIGIKGEYTTHFLAQNETKPIKNKALLYPKSVNDELLSQVNLWMSEICEGIKISANIIEEIDYAVLAYEFKTKEGYTDKFKPQNVGFGLTYVLPVITAILASSPNDIILIENPESHLAPAGQSALGKLLSLAAQSGVQLFIETHSDHILNGIRVAVHKQQLTKENVSIFYFSKDESLEKHSIDIITPFLDSNGRLDEWPKGFFDEWENKLDELLDSPT</sequence>
<dbReference type="GO" id="GO:0016887">
    <property type="term" value="F:ATP hydrolysis activity"/>
    <property type="evidence" value="ECO:0007669"/>
    <property type="project" value="InterPro"/>
</dbReference>
<dbReference type="InterPro" id="IPR027417">
    <property type="entry name" value="P-loop_NTPase"/>
</dbReference>
<dbReference type="InterPro" id="IPR022532">
    <property type="entry name" value="DUF3696"/>
</dbReference>
<dbReference type="InterPro" id="IPR014592">
    <property type="entry name" value="P-loop_UCP034888"/>
</dbReference>
<dbReference type="KEGG" id="aup:AsAng_0004010"/>
<dbReference type="PANTHER" id="PTHR43581:SF2">
    <property type="entry name" value="EXCINUCLEASE ATPASE SUBUNIT"/>
    <property type="match status" value="1"/>
</dbReference>
<dbReference type="Pfam" id="PF12476">
    <property type="entry name" value="DUF3696"/>
    <property type="match status" value="1"/>
</dbReference>
<dbReference type="PANTHER" id="PTHR43581">
    <property type="entry name" value="ATP/GTP PHOSPHATASE"/>
    <property type="match status" value="1"/>
</dbReference>
<organism evidence="3 4">
    <name type="scientific">Aureispira anguillae</name>
    <dbReference type="NCBI Taxonomy" id="2864201"/>
    <lineage>
        <taxon>Bacteria</taxon>
        <taxon>Pseudomonadati</taxon>
        <taxon>Bacteroidota</taxon>
        <taxon>Saprospiria</taxon>
        <taxon>Saprospirales</taxon>
        <taxon>Saprospiraceae</taxon>
        <taxon>Aureispira</taxon>
    </lineage>
</organism>
<dbReference type="Pfam" id="PF13304">
    <property type="entry name" value="AAA_21"/>
    <property type="match status" value="1"/>
</dbReference>